<keyword evidence="1 4" id="KW-0378">Hydrolase</keyword>
<dbReference type="GO" id="GO:0005975">
    <property type="term" value="P:carbohydrate metabolic process"/>
    <property type="evidence" value="ECO:0007669"/>
    <property type="project" value="InterPro"/>
</dbReference>
<evidence type="ECO:0000259" key="3">
    <source>
        <dbReference type="Pfam" id="PF21467"/>
    </source>
</evidence>
<dbReference type="EC" id="3.2.1.23" evidence="4"/>
<evidence type="ECO:0000313" key="4">
    <source>
        <dbReference type="EMBL" id="KAJ7380055.1"/>
    </source>
</evidence>
<dbReference type="AlphaFoldDB" id="A0A9X0CYB9"/>
<dbReference type="GO" id="GO:0004565">
    <property type="term" value="F:beta-galactosidase activity"/>
    <property type="evidence" value="ECO:0007669"/>
    <property type="project" value="UniProtKB-EC"/>
</dbReference>
<accession>A0A9X0CYB9</accession>
<dbReference type="SUPFAM" id="SSF49785">
    <property type="entry name" value="Galactose-binding domain-like"/>
    <property type="match status" value="1"/>
</dbReference>
<dbReference type="Gene3D" id="2.60.120.260">
    <property type="entry name" value="Galactose-binding domain-like"/>
    <property type="match status" value="1"/>
</dbReference>
<organism evidence="4 5">
    <name type="scientific">Desmophyllum pertusum</name>
    <dbReference type="NCBI Taxonomy" id="174260"/>
    <lineage>
        <taxon>Eukaryota</taxon>
        <taxon>Metazoa</taxon>
        <taxon>Cnidaria</taxon>
        <taxon>Anthozoa</taxon>
        <taxon>Hexacorallia</taxon>
        <taxon>Scleractinia</taxon>
        <taxon>Caryophylliina</taxon>
        <taxon>Caryophylliidae</taxon>
        <taxon>Desmophyllum</taxon>
    </lineage>
</organism>
<reference evidence="4" key="1">
    <citation type="submission" date="2023-01" db="EMBL/GenBank/DDBJ databases">
        <title>Genome assembly of the deep-sea coral Lophelia pertusa.</title>
        <authorList>
            <person name="Herrera S."/>
            <person name="Cordes E."/>
        </authorList>
    </citation>
    <scope>NUCLEOTIDE SEQUENCE</scope>
    <source>
        <strain evidence="4">USNM1676648</strain>
        <tissue evidence="4">Polyp</tissue>
    </source>
</reference>
<dbReference type="PANTHER" id="PTHR23421">
    <property type="entry name" value="BETA-GALACTOSIDASE RELATED"/>
    <property type="match status" value="1"/>
</dbReference>
<evidence type="ECO:0000256" key="2">
    <source>
        <dbReference type="ARBA" id="ARBA00023295"/>
    </source>
</evidence>
<dbReference type="Proteomes" id="UP001163046">
    <property type="component" value="Unassembled WGS sequence"/>
</dbReference>
<feature type="domain" description="Beta-galactosidase galactose-binding" evidence="3">
    <location>
        <begin position="29"/>
        <end position="88"/>
    </location>
</feature>
<dbReference type="EMBL" id="MU826354">
    <property type="protein sequence ID" value="KAJ7380055.1"/>
    <property type="molecule type" value="Genomic_DNA"/>
</dbReference>
<proteinExistence type="predicted"/>
<dbReference type="InterPro" id="IPR008979">
    <property type="entry name" value="Galactose-bd-like_sf"/>
</dbReference>
<name>A0A9X0CYB9_9CNID</name>
<dbReference type="InterPro" id="IPR001944">
    <property type="entry name" value="Glycoside_Hdrlase_35"/>
</dbReference>
<dbReference type="Pfam" id="PF21467">
    <property type="entry name" value="BetaGal_gal-bd"/>
    <property type="match status" value="1"/>
</dbReference>
<comment type="caution">
    <text evidence="4">The sequence shown here is derived from an EMBL/GenBank/DDBJ whole genome shotgun (WGS) entry which is preliminary data.</text>
</comment>
<keyword evidence="2 4" id="KW-0326">Glycosidase</keyword>
<gene>
    <name evidence="4" type="primary">GLB1L_4</name>
    <name evidence="4" type="ORF">OS493_010762</name>
</gene>
<protein>
    <submittedName>
        <fullName evidence="4">Beta-galactosidase-1-like protein</fullName>
        <ecNumber evidence="4">3.2.1.23</ecNumber>
    </submittedName>
</protein>
<dbReference type="InterPro" id="IPR048913">
    <property type="entry name" value="BetaGal_gal-bd"/>
</dbReference>
<dbReference type="OrthoDB" id="1657402at2759"/>
<evidence type="ECO:0000313" key="5">
    <source>
        <dbReference type="Proteomes" id="UP001163046"/>
    </source>
</evidence>
<sequence length="172" mass="19503">MYPLDLDQVVRVTKPSPSMLNDEASVQIPSFYKGNIPPAPDGTPKDTFLKLPGWFKGQAFVNGFNIGRYWPVVGPQVTLYVPASTLYPVRKAANWCFWSSITLPVRAPRTVFVEFLDAPVINGPVHPIAREKIMTGEGEVELYKDWTSKYREFLPQYAKTKQQTIDLLKAWP</sequence>
<keyword evidence="5" id="KW-1185">Reference proteome</keyword>
<evidence type="ECO:0000256" key="1">
    <source>
        <dbReference type="ARBA" id="ARBA00022801"/>
    </source>
</evidence>